<dbReference type="PANTHER" id="PTHR32099:SF42">
    <property type="entry name" value="CYSTEINE-RICH RECEPTOR-LIKE PROTEIN KINASE 9-RELATED"/>
    <property type="match status" value="1"/>
</dbReference>
<evidence type="ECO:0000256" key="2">
    <source>
        <dbReference type="ARBA" id="ARBA00022737"/>
    </source>
</evidence>
<evidence type="ECO:0000256" key="1">
    <source>
        <dbReference type="ARBA" id="ARBA00022729"/>
    </source>
</evidence>
<proteinExistence type="predicted"/>
<dbReference type="InterPro" id="IPR038408">
    <property type="entry name" value="GNK2_sf"/>
</dbReference>
<dbReference type="InterPro" id="IPR002902">
    <property type="entry name" value="GNK2"/>
</dbReference>
<name>A0AAD8WPT1_LOLMU</name>
<dbReference type="Proteomes" id="UP001231189">
    <property type="component" value="Unassembled WGS sequence"/>
</dbReference>
<protein>
    <recommendedName>
        <fullName evidence="4">Gnk2-homologous domain-containing protein</fullName>
    </recommendedName>
</protein>
<evidence type="ECO:0000313" key="5">
    <source>
        <dbReference type="EMBL" id="KAK1670061.1"/>
    </source>
</evidence>
<reference evidence="5" key="1">
    <citation type="submission" date="2023-07" db="EMBL/GenBank/DDBJ databases">
        <title>A chromosome-level genome assembly of Lolium multiflorum.</title>
        <authorList>
            <person name="Chen Y."/>
            <person name="Copetti D."/>
            <person name="Kolliker R."/>
            <person name="Studer B."/>
        </authorList>
    </citation>
    <scope>NUCLEOTIDE SEQUENCE</scope>
    <source>
        <strain evidence="5">02402/16</strain>
        <tissue evidence="5">Leaf</tissue>
    </source>
</reference>
<feature type="signal peptide" evidence="3">
    <location>
        <begin position="1"/>
        <end position="15"/>
    </location>
</feature>
<dbReference type="FunFam" id="3.30.430.20:FF:000004">
    <property type="entry name" value="Receptor-like serine-threonine protein kinase"/>
    <property type="match status" value="1"/>
</dbReference>
<accession>A0AAD8WPT1</accession>
<dbReference type="Pfam" id="PF01657">
    <property type="entry name" value="Stress-antifung"/>
    <property type="match status" value="2"/>
</dbReference>
<evidence type="ECO:0000256" key="3">
    <source>
        <dbReference type="SAM" id="SignalP"/>
    </source>
</evidence>
<feature type="chain" id="PRO_5042016058" description="Gnk2-homologous domain-containing protein" evidence="3">
    <location>
        <begin position="16"/>
        <end position="260"/>
    </location>
</feature>
<dbReference type="EMBL" id="JAUUTY010000003">
    <property type="protein sequence ID" value="KAK1670061.1"/>
    <property type="molecule type" value="Genomic_DNA"/>
</dbReference>
<dbReference type="AlphaFoldDB" id="A0AAD8WPT1"/>
<dbReference type="PANTHER" id="PTHR32099">
    <property type="entry name" value="CYSTEINE-RICH REPEAT SECRETORY PROTEIN"/>
    <property type="match status" value="1"/>
</dbReference>
<evidence type="ECO:0000259" key="4">
    <source>
        <dbReference type="PROSITE" id="PS51473"/>
    </source>
</evidence>
<keyword evidence="6" id="KW-1185">Reference proteome</keyword>
<feature type="domain" description="Gnk2-homologous" evidence="4">
    <location>
        <begin position="16"/>
        <end position="120"/>
    </location>
</feature>
<dbReference type="PROSITE" id="PS51473">
    <property type="entry name" value="GNK2"/>
    <property type="match status" value="2"/>
</dbReference>
<keyword evidence="1 3" id="KW-0732">Signal</keyword>
<feature type="domain" description="Gnk2-homologous" evidence="4">
    <location>
        <begin position="127"/>
        <end position="233"/>
    </location>
</feature>
<sequence length="260" mass="28306">MVILLLLLVLPFALAGPPWQVCSNGSKYAPNSAYLENLTLLSSTLPKKAASNATLFATDAVGVAPDTVFAVTLCRGDINASACEGCLSSAFQEGQQLCPYSKDATIYYDTCMLTFSNKNFVDTNVGGPNWNIQRSVLKFTASANSTRQMVSTLINSTAQSAANSSRRFWTSRLDDSSFPTMYCLTQCRPNLTAGDCASCFRSASQMMLQDLDRRVGCRVQGTWCSMRYEANKFFQGDPMLLIAASAAPPEVEKNVQQHSM</sequence>
<keyword evidence="2" id="KW-0677">Repeat</keyword>
<evidence type="ECO:0000313" key="6">
    <source>
        <dbReference type="Proteomes" id="UP001231189"/>
    </source>
</evidence>
<dbReference type="CDD" id="cd23509">
    <property type="entry name" value="Gnk2-like"/>
    <property type="match status" value="2"/>
</dbReference>
<dbReference type="Gene3D" id="3.30.430.20">
    <property type="entry name" value="Gnk2 domain, C-X8-C-X2-C motif"/>
    <property type="match status" value="2"/>
</dbReference>
<organism evidence="5 6">
    <name type="scientific">Lolium multiflorum</name>
    <name type="common">Italian ryegrass</name>
    <name type="synonym">Lolium perenne subsp. multiflorum</name>
    <dbReference type="NCBI Taxonomy" id="4521"/>
    <lineage>
        <taxon>Eukaryota</taxon>
        <taxon>Viridiplantae</taxon>
        <taxon>Streptophyta</taxon>
        <taxon>Embryophyta</taxon>
        <taxon>Tracheophyta</taxon>
        <taxon>Spermatophyta</taxon>
        <taxon>Magnoliopsida</taxon>
        <taxon>Liliopsida</taxon>
        <taxon>Poales</taxon>
        <taxon>Poaceae</taxon>
        <taxon>BOP clade</taxon>
        <taxon>Pooideae</taxon>
        <taxon>Poodae</taxon>
        <taxon>Poeae</taxon>
        <taxon>Poeae Chloroplast Group 2 (Poeae type)</taxon>
        <taxon>Loliodinae</taxon>
        <taxon>Loliinae</taxon>
        <taxon>Lolium</taxon>
    </lineage>
</organism>
<gene>
    <name evidence="5" type="ORF">QYE76_058220</name>
</gene>
<comment type="caution">
    <text evidence="5">The sequence shown here is derived from an EMBL/GenBank/DDBJ whole genome shotgun (WGS) entry which is preliminary data.</text>
</comment>